<gene>
    <name evidence="2" type="ORF">ABR189_24010</name>
</gene>
<accession>A0ABV2TBT9</accession>
<keyword evidence="3" id="KW-1185">Reference proteome</keyword>
<dbReference type="Proteomes" id="UP001549749">
    <property type="component" value="Unassembled WGS sequence"/>
</dbReference>
<evidence type="ECO:0000256" key="1">
    <source>
        <dbReference type="ARBA" id="ARBA00022801"/>
    </source>
</evidence>
<sequence length="296" mass="32848">MKLSTLIICAIVLGGITSCKKKPGIPRPDHIIIVMEENHSYDEVMGSANAPYINQLAKEGALFTDAHGVVHPSQPNYLAIFSGSTQGVIADECLEDTLPYTTPNIAASLIRGGFTFKGFAETMPSPGFLDCYNQRSELTGAHLYARKHAPWVNWQGTQPNGIPAELSQPMTAFPKDFNELPTLAYVIPDMDNDMHNIGKPGDSAAIQRADHWLKDKLEAYVEWAKTHNSILILTFDEDDFKEVNHIPTIIVGAGVKPGVYKEKINHYSVLHTIEAMYDLPVQDTNREQPIMSVWMN</sequence>
<dbReference type="EMBL" id="JBEXAC010000002">
    <property type="protein sequence ID" value="MET7000478.1"/>
    <property type="molecule type" value="Genomic_DNA"/>
</dbReference>
<dbReference type="Gene3D" id="3.40.720.10">
    <property type="entry name" value="Alkaline Phosphatase, subunit A"/>
    <property type="match status" value="1"/>
</dbReference>
<comment type="caution">
    <text evidence="2">The sequence shown here is derived from an EMBL/GenBank/DDBJ whole genome shotgun (WGS) entry which is preliminary data.</text>
</comment>
<keyword evidence="1" id="KW-0378">Hydrolase</keyword>
<dbReference type="InterPro" id="IPR017850">
    <property type="entry name" value="Alkaline_phosphatase_core_sf"/>
</dbReference>
<organism evidence="2 3">
    <name type="scientific">Chitinophaga defluvii</name>
    <dbReference type="NCBI Taxonomy" id="3163343"/>
    <lineage>
        <taxon>Bacteria</taxon>
        <taxon>Pseudomonadati</taxon>
        <taxon>Bacteroidota</taxon>
        <taxon>Chitinophagia</taxon>
        <taxon>Chitinophagales</taxon>
        <taxon>Chitinophagaceae</taxon>
        <taxon>Chitinophaga</taxon>
    </lineage>
</organism>
<evidence type="ECO:0000313" key="3">
    <source>
        <dbReference type="Proteomes" id="UP001549749"/>
    </source>
</evidence>
<dbReference type="RefSeq" id="WP_354663037.1">
    <property type="nucleotide sequence ID" value="NZ_JBEXAC010000002.1"/>
</dbReference>
<dbReference type="SUPFAM" id="SSF53649">
    <property type="entry name" value="Alkaline phosphatase-like"/>
    <property type="match status" value="1"/>
</dbReference>
<dbReference type="PANTHER" id="PTHR31956:SF1">
    <property type="entry name" value="NON-SPECIFIC PHOSPHOLIPASE C1"/>
    <property type="match status" value="1"/>
</dbReference>
<evidence type="ECO:0000313" key="2">
    <source>
        <dbReference type="EMBL" id="MET7000478.1"/>
    </source>
</evidence>
<dbReference type="PANTHER" id="PTHR31956">
    <property type="entry name" value="NON-SPECIFIC PHOSPHOLIPASE C4-RELATED"/>
    <property type="match status" value="1"/>
</dbReference>
<dbReference type="PROSITE" id="PS51257">
    <property type="entry name" value="PROKAR_LIPOPROTEIN"/>
    <property type="match status" value="1"/>
</dbReference>
<name>A0ABV2TBT9_9BACT</name>
<protein>
    <submittedName>
        <fullName evidence="2">Alkaline phosphatase family protein</fullName>
    </submittedName>
</protein>
<dbReference type="InterPro" id="IPR007312">
    <property type="entry name" value="Phosphoesterase"/>
</dbReference>
<proteinExistence type="predicted"/>
<dbReference type="Pfam" id="PF04185">
    <property type="entry name" value="Phosphoesterase"/>
    <property type="match status" value="1"/>
</dbReference>
<reference evidence="2 3" key="1">
    <citation type="submission" date="2024-06" db="EMBL/GenBank/DDBJ databases">
        <title>Chitinophaga defluvii sp. nov., isolated from municipal sewage.</title>
        <authorList>
            <person name="Zhang L."/>
        </authorList>
    </citation>
    <scope>NUCLEOTIDE SEQUENCE [LARGE SCALE GENOMIC DNA]</scope>
    <source>
        <strain evidence="2 3">H8</strain>
    </source>
</reference>